<evidence type="ECO:0000259" key="2">
    <source>
        <dbReference type="PROSITE" id="PS50206"/>
    </source>
</evidence>
<evidence type="ECO:0000256" key="1">
    <source>
        <dbReference type="SAM" id="MobiDB-lite"/>
    </source>
</evidence>
<dbReference type="InterPro" id="IPR001763">
    <property type="entry name" value="Rhodanese-like_dom"/>
</dbReference>
<comment type="caution">
    <text evidence="3">The sequence shown here is derived from an EMBL/GenBank/DDBJ whole genome shotgun (WGS) entry which is preliminary data.</text>
</comment>
<protein>
    <recommendedName>
        <fullName evidence="2">Rhodanese domain-containing protein</fullName>
    </recommendedName>
</protein>
<dbReference type="OrthoDB" id="70250at2759"/>
<name>A0A8J2Q7J1_9BILA</name>
<evidence type="ECO:0000313" key="3">
    <source>
        <dbReference type="EMBL" id="CAG9541124.1"/>
    </source>
</evidence>
<feature type="region of interest" description="Disordered" evidence="1">
    <location>
        <begin position="198"/>
        <end position="217"/>
    </location>
</feature>
<dbReference type="Gene3D" id="3.40.250.10">
    <property type="entry name" value="Rhodanese-like domain"/>
    <property type="match status" value="1"/>
</dbReference>
<reference evidence="3" key="1">
    <citation type="submission" date="2021-09" db="EMBL/GenBank/DDBJ databases">
        <authorList>
            <consortium name="Pathogen Informatics"/>
        </authorList>
    </citation>
    <scope>NUCLEOTIDE SEQUENCE</scope>
</reference>
<dbReference type="AlphaFoldDB" id="A0A8J2Q7J1"/>
<dbReference type="Proteomes" id="UP000746747">
    <property type="component" value="Unassembled WGS sequence"/>
</dbReference>
<dbReference type="EMBL" id="CAKAEH010002092">
    <property type="protein sequence ID" value="CAG9541124.1"/>
    <property type="molecule type" value="Genomic_DNA"/>
</dbReference>
<sequence length="217" mass="24444">MKSKGTETNKIARKVVTRTTTLQVELNSSRLLSPLALMFIAVPLPTVSIDRVVAILIDEKALATKPLVILDVRPEEQFVKGHIIGAEHYPRFLLCREHYETESMKRVGTQGTLTVCGQIYGAGQVVSTFRDRGHNAVLLKGDLDSWRCKYPEGLLTTANDKSIKLELSKLAAQLAINRKPAFERAGFLKATTSSINRNKVREEMRQRSQTNKRRAWR</sequence>
<dbReference type="CDD" id="cd00158">
    <property type="entry name" value="RHOD"/>
    <property type="match status" value="1"/>
</dbReference>
<evidence type="ECO:0000313" key="4">
    <source>
        <dbReference type="Proteomes" id="UP000746747"/>
    </source>
</evidence>
<dbReference type="PROSITE" id="PS50206">
    <property type="entry name" value="RHODANESE_3"/>
    <property type="match status" value="1"/>
</dbReference>
<dbReference type="InterPro" id="IPR036873">
    <property type="entry name" value="Rhodanese-like_dom_sf"/>
</dbReference>
<dbReference type="SMART" id="SM00450">
    <property type="entry name" value="RHOD"/>
    <property type="match status" value="1"/>
</dbReference>
<organism evidence="3 4">
    <name type="scientific">Cercopithifilaria johnstoni</name>
    <dbReference type="NCBI Taxonomy" id="2874296"/>
    <lineage>
        <taxon>Eukaryota</taxon>
        <taxon>Metazoa</taxon>
        <taxon>Ecdysozoa</taxon>
        <taxon>Nematoda</taxon>
        <taxon>Chromadorea</taxon>
        <taxon>Rhabditida</taxon>
        <taxon>Spirurina</taxon>
        <taxon>Spiruromorpha</taxon>
        <taxon>Filarioidea</taxon>
        <taxon>Onchocercidae</taxon>
        <taxon>Cercopithifilaria</taxon>
    </lineage>
</organism>
<dbReference type="Pfam" id="PF00581">
    <property type="entry name" value="Rhodanese"/>
    <property type="match status" value="1"/>
</dbReference>
<gene>
    <name evidence="3" type="ORF">CJOHNSTONI_LOCUS10575</name>
</gene>
<accession>A0A8J2Q7J1</accession>
<keyword evidence="4" id="KW-1185">Reference proteome</keyword>
<proteinExistence type="predicted"/>
<feature type="domain" description="Rhodanese" evidence="2">
    <location>
        <begin position="63"/>
        <end position="155"/>
    </location>
</feature>
<dbReference type="SUPFAM" id="SSF52821">
    <property type="entry name" value="Rhodanese/Cell cycle control phosphatase"/>
    <property type="match status" value="1"/>
</dbReference>